<reference evidence="1 2" key="1">
    <citation type="submission" date="2019-03" db="EMBL/GenBank/DDBJ databases">
        <title>Genomic Encyclopedia of Archaeal and Bacterial Type Strains, Phase II (KMG-II): from individual species to whole genera.</title>
        <authorList>
            <person name="Goeker M."/>
        </authorList>
    </citation>
    <scope>NUCLEOTIDE SEQUENCE [LARGE SCALE GENOMIC DNA]</scope>
    <source>
        <strain evidence="1 2">DSM 22554</strain>
    </source>
</reference>
<protein>
    <submittedName>
        <fullName evidence="1">Uncharacterized protein</fullName>
    </submittedName>
</protein>
<keyword evidence="2" id="KW-1185">Reference proteome</keyword>
<sequence>MFNYNFNILNNLFHSIIQSSVDPETLIWLQEKADLANGNEPFSKFIIAFSIVSRKVPKEEVKLSDKDADTINGVIPHFSISKWSLKKVCRVWLIMQIDSSDEASYISKIEELFRDADMNELATLYAALPILAYPEHWEKQCAVGIRSNIGYVLDAVIMDNPYPAEYLNEEAWNQLILKAIFTDKDISRIIGLEKRVNENLVKALRDYADERKAAGRTINPELWEIVDLFEQKKIKN</sequence>
<evidence type="ECO:0000313" key="1">
    <source>
        <dbReference type="EMBL" id="TCK84862.1"/>
    </source>
</evidence>
<gene>
    <name evidence="1" type="ORF">C8N28_0156</name>
</gene>
<dbReference type="RefSeq" id="WP_132220571.1">
    <property type="nucleotide sequence ID" value="NZ_SMGO01000001.1"/>
</dbReference>
<dbReference type="Proteomes" id="UP000294616">
    <property type="component" value="Unassembled WGS sequence"/>
</dbReference>
<organism evidence="1 2">
    <name type="scientific">Albibacterium bauzanense</name>
    <dbReference type="NCBI Taxonomy" id="653929"/>
    <lineage>
        <taxon>Bacteria</taxon>
        <taxon>Pseudomonadati</taxon>
        <taxon>Bacteroidota</taxon>
        <taxon>Sphingobacteriia</taxon>
        <taxon>Sphingobacteriales</taxon>
        <taxon>Sphingobacteriaceae</taxon>
        <taxon>Albibacterium</taxon>
    </lineage>
</organism>
<evidence type="ECO:0000313" key="2">
    <source>
        <dbReference type="Proteomes" id="UP000294616"/>
    </source>
</evidence>
<comment type="caution">
    <text evidence="1">The sequence shown here is derived from an EMBL/GenBank/DDBJ whole genome shotgun (WGS) entry which is preliminary data.</text>
</comment>
<proteinExistence type="predicted"/>
<dbReference type="NCBIfam" id="NF035938">
    <property type="entry name" value="EboA_domain"/>
    <property type="match status" value="1"/>
</dbReference>
<name>A0A4R1M0X3_9SPHI</name>
<dbReference type="AlphaFoldDB" id="A0A4R1M0X3"/>
<dbReference type="InterPro" id="IPR047715">
    <property type="entry name" value="EboA_dom"/>
</dbReference>
<dbReference type="OrthoDB" id="325673at2"/>
<dbReference type="EMBL" id="SMGO01000001">
    <property type="protein sequence ID" value="TCK84862.1"/>
    <property type="molecule type" value="Genomic_DNA"/>
</dbReference>
<accession>A0A4R1M0X3</accession>